<dbReference type="AlphaFoldDB" id="A0A1F8GX38"/>
<protein>
    <recommendedName>
        <fullName evidence="2">Glycosyltransferase 2-like domain-containing protein</fullName>
    </recommendedName>
</protein>
<dbReference type="STRING" id="1802701.A3A33_01565"/>
<evidence type="ECO:0000256" key="1">
    <source>
        <dbReference type="SAM" id="Phobius"/>
    </source>
</evidence>
<feature type="domain" description="Glycosyltransferase 2-like" evidence="2">
    <location>
        <begin position="13"/>
        <end position="138"/>
    </location>
</feature>
<dbReference type="PANTHER" id="PTHR43630:SF2">
    <property type="entry name" value="GLYCOSYLTRANSFERASE"/>
    <property type="match status" value="1"/>
</dbReference>
<organism evidence="3 4">
    <name type="scientific">Candidatus Yanofskybacteria bacterium RIFCSPLOWO2_01_FULL_49_25</name>
    <dbReference type="NCBI Taxonomy" id="1802701"/>
    <lineage>
        <taxon>Bacteria</taxon>
        <taxon>Candidatus Yanofskyibacteriota</taxon>
    </lineage>
</organism>
<comment type="caution">
    <text evidence="3">The sequence shown here is derived from an EMBL/GenBank/DDBJ whole genome shotgun (WGS) entry which is preliminary data.</text>
</comment>
<dbReference type="InterPro" id="IPR001173">
    <property type="entry name" value="Glyco_trans_2-like"/>
</dbReference>
<gene>
    <name evidence="3" type="ORF">A3A33_01565</name>
</gene>
<reference evidence="3 4" key="1">
    <citation type="journal article" date="2016" name="Nat. Commun.">
        <title>Thousands of microbial genomes shed light on interconnected biogeochemical processes in an aquifer system.</title>
        <authorList>
            <person name="Anantharaman K."/>
            <person name="Brown C.T."/>
            <person name="Hug L.A."/>
            <person name="Sharon I."/>
            <person name="Castelle C.J."/>
            <person name="Probst A.J."/>
            <person name="Thomas B.C."/>
            <person name="Singh A."/>
            <person name="Wilkins M.J."/>
            <person name="Karaoz U."/>
            <person name="Brodie E.L."/>
            <person name="Williams K.H."/>
            <person name="Hubbard S.S."/>
            <person name="Banfield J.F."/>
        </authorList>
    </citation>
    <scope>NUCLEOTIDE SEQUENCE [LARGE SCALE GENOMIC DNA]</scope>
</reference>
<proteinExistence type="predicted"/>
<dbReference type="InterPro" id="IPR029044">
    <property type="entry name" value="Nucleotide-diphossugar_trans"/>
</dbReference>
<dbReference type="Proteomes" id="UP000179047">
    <property type="component" value="Unassembled WGS sequence"/>
</dbReference>
<name>A0A1F8GX38_9BACT</name>
<dbReference type="Pfam" id="PF00535">
    <property type="entry name" value="Glycos_transf_2"/>
    <property type="match status" value="1"/>
</dbReference>
<keyword evidence="1" id="KW-0472">Membrane</keyword>
<evidence type="ECO:0000313" key="3">
    <source>
        <dbReference type="EMBL" id="OGN29992.1"/>
    </source>
</evidence>
<accession>A0A1F8GX38</accession>
<dbReference type="EMBL" id="MGKP01000001">
    <property type="protein sequence ID" value="OGN29992.1"/>
    <property type="molecule type" value="Genomic_DNA"/>
</dbReference>
<dbReference type="PANTHER" id="PTHR43630">
    <property type="entry name" value="POLY-BETA-1,6-N-ACETYL-D-GLUCOSAMINE SYNTHASE"/>
    <property type="match status" value="1"/>
</dbReference>
<evidence type="ECO:0000313" key="4">
    <source>
        <dbReference type="Proteomes" id="UP000179047"/>
    </source>
</evidence>
<sequence length="258" mass="31058">MKLIGVMHVKDAIRTIDECLTKLSSLVDEIIIVDNGSTDGTLEAYKKFPKIAKLLYTEGYHGGRDVRLLLEEAKKRNPDWIILIDSDEIFEDHLTRKIIEKYMRSAYSRISFRMYNFWLSKKRFRIDRDWLLYTLLPQRQMWRNLPGTYFNDIKVHYGPIQGISGPIYESPYRIKHYGYVERDAVERKMRMYREIDKDKGYETLDPDMGRILYFPFIEFRSGPLNFIFIILQHWFAKFVTSLVLIKRKYFHGYKFFKK</sequence>
<keyword evidence="1" id="KW-0812">Transmembrane</keyword>
<feature type="transmembrane region" description="Helical" evidence="1">
    <location>
        <begin position="224"/>
        <end position="245"/>
    </location>
</feature>
<dbReference type="SUPFAM" id="SSF53448">
    <property type="entry name" value="Nucleotide-diphospho-sugar transferases"/>
    <property type="match status" value="1"/>
</dbReference>
<dbReference type="Gene3D" id="3.90.550.10">
    <property type="entry name" value="Spore Coat Polysaccharide Biosynthesis Protein SpsA, Chain A"/>
    <property type="match status" value="1"/>
</dbReference>
<keyword evidence="1" id="KW-1133">Transmembrane helix</keyword>
<evidence type="ECO:0000259" key="2">
    <source>
        <dbReference type="Pfam" id="PF00535"/>
    </source>
</evidence>